<dbReference type="OrthoDB" id="7531at2157"/>
<dbReference type="Gene3D" id="3.40.50.1820">
    <property type="entry name" value="alpha/beta hydrolase"/>
    <property type="match status" value="1"/>
</dbReference>
<dbReference type="SUPFAM" id="SSF53474">
    <property type="entry name" value="alpha/beta-Hydrolases"/>
    <property type="match status" value="1"/>
</dbReference>
<dbReference type="InterPro" id="IPR029058">
    <property type="entry name" value="AB_hydrolase_fold"/>
</dbReference>
<keyword evidence="2" id="KW-0378">Hydrolase</keyword>
<dbReference type="Proteomes" id="UP000011688">
    <property type="component" value="Unassembled WGS sequence"/>
</dbReference>
<evidence type="ECO:0000313" key="2">
    <source>
        <dbReference type="EMBL" id="ELY57188.1"/>
    </source>
</evidence>
<dbReference type="PANTHER" id="PTHR43194:SF5">
    <property type="entry name" value="PIMELOYL-[ACYL-CARRIER PROTEIN] METHYL ESTER ESTERASE"/>
    <property type="match status" value="1"/>
</dbReference>
<reference evidence="2 3" key="1">
    <citation type="journal article" date="2014" name="PLoS Genet.">
        <title>Phylogenetically driven sequencing of extremely halophilic archaea reveals strategies for static and dynamic osmo-response.</title>
        <authorList>
            <person name="Becker E.A."/>
            <person name="Seitzer P.M."/>
            <person name="Tritt A."/>
            <person name="Larsen D."/>
            <person name="Krusor M."/>
            <person name="Yao A.I."/>
            <person name="Wu D."/>
            <person name="Madern D."/>
            <person name="Eisen J.A."/>
            <person name="Darling A.E."/>
            <person name="Facciotti M.T."/>
        </authorList>
    </citation>
    <scope>NUCLEOTIDE SEQUENCE [LARGE SCALE GENOMIC DNA]</scope>
    <source>
        <strain evidence="2 3">DSM 10524</strain>
    </source>
</reference>
<feature type="domain" description="AB hydrolase-1" evidence="1">
    <location>
        <begin position="35"/>
        <end position="268"/>
    </location>
</feature>
<comment type="caution">
    <text evidence="2">The sequence shown here is derived from an EMBL/GenBank/DDBJ whole genome shotgun (WGS) entry which is preliminary data.</text>
</comment>
<dbReference type="InterPro" id="IPR050228">
    <property type="entry name" value="Carboxylesterase_BioH"/>
</dbReference>
<dbReference type="PANTHER" id="PTHR43194">
    <property type="entry name" value="HYDROLASE ALPHA/BETA FOLD FAMILY"/>
    <property type="match status" value="1"/>
</dbReference>
<gene>
    <name evidence="2" type="ORF">C491_11823</name>
</gene>
<dbReference type="AlphaFoldDB" id="L9X978"/>
<name>L9X978_9EURY</name>
<organism evidence="2 3">
    <name type="scientific">Natronococcus amylolyticus DSM 10524</name>
    <dbReference type="NCBI Taxonomy" id="1227497"/>
    <lineage>
        <taxon>Archaea</taxon>
        <taxon>Methanobacteriati</taxon>
        <taxon>Methanobacteriota</taxon>
        <taxon>Stenosarchaea group</taxon>
        <taxon>Halobacteria</taxon>
        <taxon>Halobacteriales</taxon>
        <taxon>Natrialbaceae</taxon>
        <taxon>Natronococcus</taxon>
    </lineage>
</organism>
<evidence type="ECO:0000313" key="3">
    <source>
        <dbReference type="Proteomes" id="UP000011688"/>
    </source>
</evidence>
<dbReference type="GO" id="GO:0016787">
    <property type="term" value="F:hydrolase activity"/>
    <property type="evidence" value="ECO:0007669"/>
    <property type="project" value="UniProtKB-KW"/>
</dbReference>
<dbReference type="PATRIC" id="fig|1227497.3.peg.2442"/>
<dbReference type="Pfam" id="PF12697">
    <property type="entry name" value="Abhydrolase_6"/>
    <property type="match status" value="1"/>
</dbReference>
<accession>L9X978</accession>
<dbReference type="RefSeq" id="WP_005556424.1">
    <property type="nucleotide sequence ID" value="NZ_AOIB01000025.1"/>
</dbReference>
<dbReference type="STRING" id="1227497.C491_11823"/>
<dbReference type="eggNOG" id="arCOG01648">
    <property type="taxonomic scope" value="Archaea"/>
</dbReference>
<evidence type="ECO:0000259" key="1">
    <source>
        <dbReference type="Pfam" id="PF12697"/>
    </source>
</evidence>
<proteinExistence type="predicted"/>
<dbReference type="InterPro" id="IPR000073">
    <property type="entry name" value="AB_hydrolase_1"/>
</dbReference>
<dbReference type="EMBL" id="AOIB01000025">
    <property type="protein sequence ID" value="ELY57188.1"/>
    <property type="molecule type" value="Genomic_DNA"/>
</dbReference>
<keyword evidence="3" id="KW-1185">Reference proteome</keyword>
<sequence>MTEPTLSDAGTEAETVTSADGTEIAFERTGRGTPLVLVHGASIDRRYWDLSGVRETLAEHHTVYAMDCRGHGQSEHPGEFELEREFEDVVAVVDSIDEPVHLLAESGGAFHALEAALRTDNLRSLVLHEPAVPGFEAALDVDEVFATMLALLDEGENDRAVTVFLEELALLTPDELEALRTDPTWPAYVDTFLETILPKVEAEVAAGYEFDPDRFAALTVPTLLVAGSESGEWLLEATDAVADALPNSRVVTIAGHGHEANVTAPDRFTNEVLAFTRDRR</sequence>
<protein>
    <submittedName>
        <fullName evidence="2">Alpha/beta hydrolase fold protein</fullName>
    </submittedName>
</protein>